<protein>
    <submittedName>
        <fullName evidence="1">Uncharacterized protein</fullName>
    </submittedName>
</protein>
<sequence>MIGVVISFFIQSKTGRFLAAFLLAVAVIASVYALGQGHALIKDRAKDLEASLEAEQERKSDDAALQRLSDYRLCLEYFSARSLSEREECEALRRVHAE</sequence>
<proteinExistence type="predicted"/>
<dbReference type="RefSeq" id="WP_192107595.1">
    <property type="nucleotide sequence ID" value="NZ_JACYXJ010000002.1"/>
</dbReference>
<dbReference type="Proteomes" id="UP000615687">
    <property type="component" value="Unassembled WGS sequence"/>
</dbReference>
<evidence type="ECO:0000313" key="2">
    <source>
        <dbReference type="Proteomes" id="UP000615687"/>
    </source>
</evidence>
<comment type="caution">
    <text evidence="1">The sequence shown here is derived from an EMBL/GenBank/DDBJ whole genome shotgun (WGS) entry which is preliminary data.</text>
</comment>
<name>A0ABR9C7E3_9HYPH</name>
<reference evidence="1 2" key="1">
    <citation type="submission" date="2020-09" db="EMBL/GenBank/DDBJ databases">
        <title>The genome sequence of type strain Labrenzia polysiphoniae KACC 19711.</title>
        <authorList>
            <person name="Liu Y."/>
        </authorList>
    </citation>
    <scope>NUCLEOTIDE SEQUENCE [LARGE SCALE GENOMIC DNA]</scope>
    <source>
        <strain evidence="1 2">KACC 19711</strain>
    </source>
</reference>
<gene>
    <name evidence="1" type="ORF">IG617_04015</name>
</gene>
<accession>A0ABR9C7E3</accession>
<evidence type="ECO:0000313" key="1">
    <source>
        <dbReference type="EMBL" id="MBD8875449.1"/>
    </source>
</evidence>
<dbReference type="EMBL" id="JACYXJ010000002">
    <property type="protein sequence ID" value="MBD8875449.1"/>
    <property type="molecule type" value="Genomic_DNA"/>
</dbReference>
<organism evidence="1 2">
    <name type="scientific">Roseibium polysiphoniae</name>
    <dbReference type="NCBI Taxonomy" id="2571221"/>
    <lineage>
        <taxon>Bacteria</taxon>
        <taxon>Pseudomonadati</taxon>
        <taxon>Pseudomonadota</taxon>
        <taxon>Alphaproteobacteria</taxon>
        <taxon>Hyphomicrobiales</taxon>
        <taxon>Stappiaceae</taxon>
        <taxon>Roseibium</taxon>
    </lineage>
</organism>
<keyword evidence="2" id="KW-1185">Reference proteome</keyword>